<proteinExistence type="predicted"/>
<accession>A0A016U3E1</accession>
<organism evidence="1 2">
    <name type="scientific">Ancylostoma ceylanicum</name>
    <dbReference type="NCBI Taxonomy" id="53326"/>
    <lineage>
        <taxon>Eukaryota</taxon>
        <taxon>Metazoa</taxon>
        <taxon>Ecdysozoa</taxon>
        <taxon>Nematoda</taxon>
        <taxon>Chromadorea</taxon>
        <taxon>Rhabditida</taxon>
        <taxon>Rhabditina</taxon>
        <taxon>Rhabditomorpha</taxon>
        <taxon>Strongyloidea</taxon>
        <taxon>Ancylostomatidae</taxon>
        <taxon>Ancylostomatinae</taxon>
        <taxon>Ancylostoma</taxon>
    </lineage>
</organism>
<sequence length="69" mass="7540">MKSHDGEPVILIFSDGMSSLQNVKGGAVKLNSGYYIPLFGLGTYELTGNEAFNSEQQTLMNILNRCGRL</sequence>
<dbReference type="Proteomes" id="UP000024635">
    <property type="component" value="Unassembled WGS sequence"/>
</dbReference>
<evidence type="ECO:0000313" key="2">
    <source>
        <dbReference type="Proteomes" id="UP000024635"/>
    </source>
</evidence>
<dbReference type="AlphaFoldDB" id="A0A016U3E1"/>
<dbReference type="OrthoDB" id="416253at2759"/>
<protein>
    <submittedName>
        <fullName evidence="1">Uncharacterized protein</fullName>
    </submittedName>
</protein>
<reference evidence="2" key="1">
    <citation type="journal article" date="2015" name="Nat. Genet.">
        <title>The genome and transcriptome of the zoonotic hookworm Ancylostoma ceylanicum identify infection-specific gene families.</title>
        <authorList>
            <person name="Schwarz E.M."/>
            <person name="Hu Y."/>
            <person name="Antoshechkin I."/>
            <person name="Miller M.M."/>
            <person name="Sternberg P.W."/>
            <person name="Aroian R.V."/>
        </authorList>
    </citation>
    <scope>NUCLEOTIDE SEQUENCE</scope>
    <source>
        <strain evidence="2">HY135</strain>
    </source>
</reference>
<gene>
    <name evidence="1" type="primary">Acey_s0059.g2971</name>
    <name evidence="1" type="ORF">Y032_0059g2971</name>
</gene>
<dbReference type="EMBL" id="JARK01001395">
    <property type="protein sequence ID" value="EYC09635.1"/>
    <property type="molecule type" value="Genomic_DNA"/>
</dbReference>
<comment type="caution">
    <text evidence="1">The sequence shown here is derived from an EMBL/GenBank/DDBJ whole genome shotgun (WGS) entry which is preliminary data.</text>
</comment>
<evidence type="ECO:0000313" key="1">
    <source>
        <dbReference type="EMBL" id="EYC09635.1"/>
    </source>
</evidence>
<keyword evidence="2" id="KW-1185">Reference proteome</keyword>
<name>A0A016U3E1_9BILA</name>